<evidence type="ECO:0000256" key="5">
    <source>
        <dbReference type="SAM" id="MobiDB-lite"/>
    </source>
</evidence>
<feature type="compositionally biased region" description="Polar residues" evidence="5">
    <location>
        <begin position="1"/>
        <end position="13"/>
    </location>
</feature>
<keyword evidence="3" id="KW-0234">DNA repair</keyword>
<sequence length="367" mass="41801">MDVLETMSSTMDTSIEEGPQEVSRPTAPPPPPPSKTMLSYFTKLPSKAVVVEETNPRKLAPAFNKQHVEMFQNTRLEKFDAELFNVNNNDCNKNGHDEDENGSTDNHTTNRDEPMVDVTRMDVEQHSPKFFVNYIKSIRSGQRKPFKVQVKPRGPLRAKLLQYHEDIRPPYYGTWQRKSRIITGRRPFAQDDDVFDYEVDSEAEWDIGGPGESLKGDDSDDDEELDEYEIDMKTFVPHGYVSDDEVEVHSDQEETPSANQSIDEICDVEDSNLSVQIISEKRPNGSSIEAKQHGHPQQHLPQQPLQQTKQTVCDPSPIQQQLTSTKQKQEIKPISLGIYYDDTQPTILSESKIQFLRAFQGVACKDC</sequence>
<dbReference type="InterPro" id="IPR022043">
    <property type="entry name" value="CAF1A_DD"/>
</dbReference>
<feature type="region of interest" description="Disordered" evidence="5">
    <location>
        <begin position="1"/>
        <end position="36"/>
    </location>
</feature>
<dbReference type="GO" id="GO:0006281">
    <property type="term" value="P:DNA repair"/>
    <property type="evidence" value="ECO:0007669"/>
    <property type="project" value="UniProtKB-KW"/>
</dbReference>
<dbReference type="PANTHER" id="PTHR15272">
    <property type="entry name" value="CHROMATIN ASSEMBLY FACTOR 1 SUBUNIT A CAF-1 SUBUNIT A"/>
    <property type="match status" value="1"/>
</dbReference>
<dbReference type="GO" id="GO:0005634">
    <property type="term" value="C:nucleus"/>
    <property type="evidence" value="ECO:0007669"/>
    <property type="project" value="UniProtKB-SubCell"/>
</dbReference>
<evidence type="ECO:0000256" key="3">
    <source>
        <dbReference type="ARBA" id="ARBA00023204"/>
    </source>
</evidence>
<dbReference type="Pfam" id="PF12253">
    <property type="entry name" value="CAF1A_dimeriz"/>
    <property type="match status" value="1"/>
</dbReference>
<evidence type="ECO:0000313" key="7">
    <source>
        <dbReference type="EMBL" id="MDE47400.1"/>
    </source>
</evidence>
<keyword evidence="2" id="KW-0227">DNA damage</keyword>
<keyword evidence="4" id="KW-0539">Nucleus</keyword>
<evidence type="ECO:0000256" key="4">
    <source>
        <dbReference type="ARBA" id="ARBA00023242"/>
    </source>
</evidence>
<dbReference type="AlphaFoldDB" id="A0A6G1SBV2"/>
<dbReference type="GO" id="GO:0033186">
    <property type="term" value="C:CAF-1 complex"/>
    <property type="evidence" value="ECO:0007669"/>
    <property type="project" value="TreeGrafter"/>
</dbReference>
<proteinExistence type="predicted"/>
<dbReference type="EMBL" id="GGYP01002629">
    <property type="protein sequence ID" value="MDE47400.1"/>
    <property type="molecule type" value="Transcribed_RNA"/>
</dbReference>
<comment type="subcellular location">
    <subcellularLocation>
        <location evidence="1">Nucleus</location>
    </subcellularLocation>
</comment>
<feature type="region of interest" description="Disordered" evidence="5">
    <location>
        <begin position="90"/>
        <end position="112"/>
    </location>
</feature>
<protein>
    <submittedName>
        <fullName evidence="7">Chromatin assembly factor 1 subunit A-A</fullName>
    </submittedName>
</protein>
<reference evidence="7" key="1">
    <citation type="submission" date="2018-10" db="EMBL/GenBank/DDBJ databases">
        <title>Transcriptome assembly of Aceria tosichella (Wheat curl mite) Type 2.</title>
        <authorList>
            <person name="Scully E.D."/>
            <person name="Geib S.M."/>
            <person name="Palmer N.A."/>
            <person name="Gupta A.K."/>
            <person name="Sarath G."/>
            <person name="Tatineni S."/>
        </authorList>
    </citation>
    <scope>NUCLEOTIDE SEQUENCE</scope>
    <source>
        <strain evidence="7">LincolnNE</strain>
    </source>
</reference>
<dbReference type="GO" id="GO:0006334">
    <property type="term" value="P:nucleosome assembly"/>
    <property type="evidence" value="ECO:0007669"/>
    <property type="project" value="TreeGrafter"/>
</dbReference>
<name>A0A6G1SBV2_9ACAR</name>
<evidence type="ECO:0000256" key="2">
    <source>
        <dbReference type="ARBA" id="ARBA00022763"/>
    </source>
</evidence>
<feature type="domain" description="Chromatin assembly factor 1 subunit A dimerization" evidence="6">
    <location>
        <begin position="159"/>
        <end position="227"/>
    </location>
</feature>
<accession>A0A6G1SBV2</accession>
<organism evidence="7">
    <name type="scientific">Aceria tosichella</name>
    <name type="common">wheat curl mite</name>
    <dbReference type="NCBI Taxonomy" id="561515"/>
    <lineage>
        <taxon>Eukaryota</taxon>
        <taxon>Metazoa</taxon>
        <taxon>Ecdysozoa</taxon>
        <taxon>Arthropoda</taxon>
        <taxon>Chelicerata</taxon>
        <taxon>Arachnida</taxon>
        <taxon>Acari</taxon>
        <taxon>Acariformes</taxon>
        <taxon>Trombidiformes</taxon>
        <taxon>Prostigmata</taxon>
        <taxon>Eupodina</taxon>
        <taxon>Eriophyoidea</taxon>
        <taxon>Eriophyidae</taxon>
        <taxon>Eriophyinae</taxon>
        <taxon>Aceriini</taxon>
        <taxon>Aceria</taxon>
    </lineage>
</organism>
<evidence type="ECO:0000259" key="6">
    <source>
        <dbReference type="Pfam" id="PF12253"/>
    </source>
</evidence>
<gene>
    <name evidence="7" type="primary">chaf1a-a</name>
    <name evidence="7" type="ORF">g.19536</name>
</gene>
<dbReference type="PANTHER" id="PTHR15272:SF0">
    <property type="entry name" value="CHROMATIN ASSEMBLY FACTOR 1 SUBUNIT A"/>
    <property type="match status" value="1"/>
</dbReference>
<evidence type="ECO:0000256" key="1">
    <source>
        <dbReference type="ARBA" id="ARBA00004123"/>
    </source>
</evidence>
<feature type="region of interest" description="Disordered" evidence="5">
    <location>
        <begin position="204"/>
        <end position="224"/>
    </location>
</feature>